<protein>
    <submittedName>
        <fullName evidence="1">Uncharacterized protein</fullName>
    </submittedName>
</protein>
<name>A0ABV0PVL4_9TELE</name>
<organism evidence="1 2">
    <name type="scientific">Goodea atripinnis</name>
    <dbReference type="NCBI Taxonomy" id="208336"/>
    <lineage>
        <taxon>Eukaryota</taxon>
        <taxon>Metazoa</taxon>
        <taxon>Chordata</taxon>
        <taxon>Craniata</taxon>
        <taxon>Vertebrata</taxon>
        <taxon>Euteleostomi</taxon>
        <taxon>Actinopterygii</taxon>
        <taxon>Neopterygii</taxon>
        <taxon>Teleostei</taxon>
        <taxon>Neoteleostei</taxon>
        <taxon>Acanthomorphata</taxon>
        <taxon>Ovalentaria</taxon>
        <taxon>Atherinomorphae</taxon>
        <taxon>Cyprinodontiformes</taxon>
        <taxon>Goodeidae</taxon>
        <taxon>Goodea</taxon>
    </lineage>
</organism>
<sequence length="56" mass="6035">IMGKAHGVPVATLTSVSLVGVVRQPWSQPSALLGFWPLWFVFPEPVAMVCLTDAVQ</sequence>
<gene>
    <name evidence="1" type="ORF">GOODEAATRI_005578</name>
</gene>
<proteinExistence type="predicted"/>
<accession>A0ABV0PVL4</accession>
<evidence type="ECO:0000313" key="1">
    <source>
        <dbReference type="EMBL" id="MEQ2187525.1"/>
    </source>
</evidence>
<feature type="non-terminal residue" evidence="1">
    <location>
        <position position="1"/>
    </location>
</feature>
<evidence type="ECO:0000313" key="2">
    <source>
        <dbReference type="Proteomes" id="UP001476798"/>
    </source>
</evidence>
<reference evidence="1 2" key="1">
    <citation type="submission" date="2021-06" db="EMBL/GenBank/DDBJ databases">
        <authorList>
            <person name="Palmer J.M."/>
        </authorList>
    </citation>
    <scope>NUCLEOTIDE SEQUENCE [LARGE SCALE GENOMIC DNA]</scope>
    <source>
        <strain evidence="1 2">GA_2019</strain>
        <tissue evidence="1">Muscle</tissue>
    </source>
</reference>
<dbReference type="Proteomes" id="UP001476798">
    <property type="component" value="Unassembled WGS sequence"/>
</dbReference>
<dbReference type="EMBL" id="JAHRIO010090216">
    <property type="protein sequence ID" value="MEQ2187525.1"/>
    <property type="molecule type" value="Genomic_DNA"/>
</dbReference>
<keyword evidence="2" id="KW-1185">Reference proteome</keyword>
<comment type="caution">
    <text evidence="1">The sequence shown here is derived from an EMBL/GenBank/DDBJ whole genome shotgun (WGS) entry which is preliminary data.</text>
</comment>